<sequence>MRRLVLMRHAKTEANNPEGDKARHLMPRGVQDAQNAGKELADLGLQYALVSSSTRTRETFAALGLDIPAEFQDALYYDGTDTMIQRIAETDPEVTGLIVIGHAPTIPSLVAELAYASNRSEADQAQCWYPTSAYTTFSFDGEWADLESGDFSAVVLEGVERP</sequence>
<reference evidence="1" key="1">
    <citation type="journal article" date="2021" name="PeerJ">
        <title>Extensive microbial diversity within the chicken gut microbiome revealed by metagenomics and culture.</title>
        <authorList>
            <person name="Gilroy R."/>
            <person name="Ravi A."/>
            <person name="Getino M."/>
            <person name="Pursley I."/>
            <person name="Horton D.L."/>
            <person name="Alikhan N.F."/>
            <person name="Baker D."/>
            <person name="Gharbi K."/>
            <person name="Hall N."/>
            <person name="Watson M."/>
            <person name="Adriaenssens E.M."/>
            <person name="Foster-Nyarko E."/>
            <person name="Jarju S."/>
            <person name="Secka A."/>
            <person name="Antonio M."/>
            <person name="Oren A."/>
            <person name="Chaudhuri R.R."/>
            <person name="La Ragione R."/>
            <person name="Hildebrand F."/>
            <person name="Pallen M.J."/>
        </authorList>
    </citation>
    <scope>NUCLEOTIDE SEQUENCE</scope>
    <source>
        <strain evidence="1">ChiGjej3B3-7470</strain>
    </source>
</reference>
<dbReference type="SMART" id="SM00855">
    <property type="entry name" value="PGAM"/>
    <property type="match status" value="1"/>
</dbReference>
<dbReference type="Gene3D" id="3.40.50.1240">
    <property type="entry name" value="Phosphoglycerate mutase-like"/>
    <property type="match status" value="1"/>
</dbReference>
<protein>
    <submittedName>
        <fullName evidence="1">Histidine phosphatase family protein</fullName>
    </submittedName>
</protein>
<reference evidence="1" key="2">
    <citation type="submission" date="2021-09" db="EMBL/GenBank/DDBJ databases">
        <authorList>
            <person name="Gilroy R."/>
        </authorList>
    </citation>
    <scope>NUCLEOTIDE SEQUENCE</scope>
    <source>
        <strain evidence="1">ChiGjej3B3-7470</strain>
    </source>
</reference>
<dbReference type="SUPFAM" id="SSF53254">
    <property type="entry name" value="Phosphoglycerate mutase-like"/>
    <property type="match status" value="1"/>
</dbReference>
<dbReference type="Proteomes" id="UP000712713">
    <property type="component" value="Unassembled WGS sequence"/>
</dbReference>
<dbReference type="EMBL" id="DYZF01000035">
    <property type="protein sequence ID" value="HJE50634.1"/>
    <property type="molecule type" value="Genomic_DNA"/>
</dbReference>
<dbReference type="Pfam" id="PF00300">
    <property type="entry name" value="His_Phos_1"/>
    <property type="match status" value="1"/>
</dbReference>
<accession>A0A921EN45</accession>
<gene>
    <name evidence="1" type="ORF">K8V15_01410</name>
</gene>
<evidence type="ECO:0000313" key="2">
    <source>
        <dbReference type="Proteomes" id="UP000712713"/>
    </source>
</evidence>
<dbReference type="InterPro" id="IPR013078">
    <property type="entry name" value="His_Pase_superF_clade-1"/>
</dbReference>
<dbReference type="AlphaFoldDB" id="A0A921EN45"/>
<evidence type="ECO:0000313" key="1">
    <source>
        <dbReference type="EMBL" id="HJE50634.1"/>
    </source>
</evidence>
<dbReference type="InterPro" id="IPR029033">
    <property type="entry name" value="His_PPase_superfam"/>
</dbReference>
<organism evidence="1 2">
    <name type="scientific">Tessaracoccus flavescens</name>
    <dbReference type="NCBI Taxonomy" id="399497"/>
    <lineage>
        <taxon>Bacteria</taxon>
        <taxon>Bacillati</taxon>
        <taxon>Actinomycetota</taxon>
        <taxon>Actinomycetes</taxon>
        <taxon>Propionibacteriales</taxon>
        <taxon>Propionibacteriaceae</taxon>
        <taxon>Tessaracoccus</taxon>
    </lineage>
</organism>
<comment type="caution">
    <text evidence="1">The sequence shown here is derived from an EMBL/GenBank/DDBJ whole genome shotgun (WGS) entry which is preliminary data.</text>
</comment>
<name>A0A921EN45_9ACTN</name>
<dbReference type="CDD" id="cd07067">
    <property type="entry name" value="HP_PGM_like"/>
    <property type="match status" value="1"/>
</dbReference>
<proteinExistence type="predicted"/>